<accession>A0ABD1HRS2</accession>
<dbReference type="PANTHER" id="PTHR47266">
    <property type="entry name" value="ENDONUCLEASE-RELATED"/>
    <property type="match status" value="1"/>
</dbReference>
<keyword evidence="3" id="KW-1185">Reference proteome</keyword>
<dbReference type="Proteomes" id="UP001567538">
    <property type="component" value="Unassembled WGS sequence"/>
</dbReference>
<gene>
    <name evidence="2" type="ORF">AAHA92_09521</name>
</gene>
<dbReference type="EMBL" id="JBEAFC010000004">
    <property type="protein sequence ID" value="KAL1559147.1"/>
    <property type="molecule type" value="Genomic_DNA"/>
</dbReference>
<dbReference type="Gene3D" id="3.30.420.10">
    <property type="entry name" value="Ribonuclease H-like superfamily/Ribonuclease H"/>
    <property type="match status" value="2"/>
</dbReference>
<dbReference type="AlphaFoldDB" id="A0ABD1HRS2"/>
<feature type="domain" description="Integrase catalytic" evidence="1">
    <location>
        <begin position="1"/>
        <end position="141"/>
    </location>
</feature>
<sequence length="158" mass="18584">MPMNVTIEVELFDVWGIDFMGPFPKSEDYEYILLAVEYVSRWMEAIPTKTNDSKVVTMFLDNVLVKYGVKHRVTSPYHPQANGHTKLANREIKSVLQKIVNTNRKDWALRLDDALWAYRTAYKSPIDFQKAGEERRLFLNEMDEFRMEAYNSSSTYKE</sequence>
<organism evidence="2 3">
    <name type="scientific">Salvia divinorum</name>
    <name type="common">Maria pastora</name>
    <name type="synonym">Diviner's sage</name>
    <dbReference type="NCBI Taxonomy" id="28513"/>
    <lineage>
        <taxon>Eukaryota</taxon>
        <taxon>Viridiplantae</taxon>
        <taxon>Streptophyta</taxon>
        <taxon>Embryophyta</taxon>
        <taxon>Tracheophyta</taxon>
        <taxon>Spermatophyta</taxon>
        <taxon>Magnoliopsida</taxon>
        <taxon>eudicotyledons</taxon>
        <taxon>Gunneridae</taxon>
        <taxon>Pentapetalae</taxon>
        <taxon>asterids</taxon>
        <taxon>lamiids</taxon>
        <taxon>Lamiales</taxon>
        <taxon>Lamiaceae</taxon>
        <taxon>Nepetoideae</taxon>
        <taxon>Mentheae</taxon>
        <taxon>Salviinae</taxon>
        <taxon>Salvia</taxon>
        <taxon>Salvia subgen. Calosphace</taxon>
    </lineage>
</organism>
<comment type="caution">
    <text evidence="2">The sequence shown here is derived from an EMBL/GenBank/DDBJ whole genome shotgun (WGS) entry which is preliminary data.</text>
</comment>
<evidence type="ECO:0000313" key="3">
    <source>
        <dbReference type="Proteomes" id="UP001567538"/>
    </source>
</evidence>
<evidence type="ECO:0000259" key="1">
    <source>
        <dbReference type="PROSITE" id="PS50994"/>
    </source>
</evidence>
<name>A0ABD1HRS2_SALDI</name>
<dbReference type="InterPro" id="IPR001584">
    <property type="entry name" value="Integrase_cat-core"/>
</dbReference>
<evidence type="ECO:0000313" key="2">
    <source>
        <dbReference type="EMBL" id="KAL1559147.1"/>
    </source>
</evidence>
<dbReference type="InterPro" id="IPR052160">
    <property type="entry name" value="Gypsy_RT_Integrase-like"/>
</dbReference>
<dbReference type="InterPro" id="IPR036397">
    <property type="entry name" value="RNaseH_sf"/>
</dbReference>
<protein>
    <recommendedName>
        <fullName evidence="1">Integrase catalytic domain-containing protein</fullName>
    </recommendedName>
</protein>
<dbReference type="InterPro" id="IPR012337">
    <property type="entry name" value="RNaseH-like_sf"/>
</dbReference>
<proteinExistence type="predicted"/>
<dbReference type="PROSITE" id="PS50994">
    <property type="entry name" value="INTEGRASE"/>
    <property type="match status" value="1"/>
</dbReference>
<reference evidence="2 3" key="1">
    <citation type="submission" date="2024-06" db="EMBL/GenBank/DDBJ databases">
        <title>A chromosome level genome sequence of Diviner's sage (Salvia divinorum).</title>
        <authorList>
            <person name="Ford S.A."/>
            <person name="Ro D.-K."/>
            <person name="Ness R.W."/>
            <person name="Phillips M.A."/>
        </authorList>
    </citation>
    <scope>NUCLEOTIDE SEQUENCE [LARGE SCALE GENOMIC DNA]</scope>
    <source>
        <strain evidence="2">SAF-2024a</strain>
        <tissue evidence="2">Leaf</tissue>
    </source>
</reference>
<dbReference type="SUPFAM" id="SSF53098">
    <property type="entry name" value="Ribonuclease H-like"/>
    <property type="match status" value="1"/>
</dbReference>